<dbReference type="AlphaFoldDB" id="A0A8H5GK97"/>
<keyword evidence="5 7" id="KW-0472">Membrane</keyword>
<feature type="region of interest" description="Disordered" evidence="6">
    <location>
        <begin position="117"/>
        <end position="161"/>
    </location>
</feature>
<dbReference type="SUPFAM" id="SSF58038">
    <property type="entry name" value="SNARE fusion complex"/>
    <property type="match status" value="1"/>
</dbReference>
<evidence type="ECO:0000256" key="1">
    <source>
        <dbReference type="ARBA" id="ARBA00004167"/>
    </source>
</evidence>
<dbReference type="CDD" id="cd15859">
    <property type="entry name" value="SNARE_SYN8"/>
    <property type="match status" value="1"/>
</dbReference>
<evidence type="ECO:0000256" key="7">
    <source>
        <dbReference type="SAM" id="Phobius"/>
    </source>
</evidence>
<protein>
    <recommendedName>
        <fullName evidence="8">t-SNARE coiled-coil homology domain-containing protein</fullName>
    </recommendedName>
</protein>
<dbReference type="InterPro" id="IPR000727">
    <property type="entry name" value="T_SNARE_dom"/>
</dbReference>
<dbReference type="Gene3D" id="1.20.5.110">
    <property type="match status" value="1"/>
</dbReference>
<feature type="compositionally biased region" description="Polar residues" evidence="6">
    <location>
        <begin position="138"/>
        <end position="148"/>
    </location>
</feature>
<dbReference type="SMART" id="SM00397">
    <property type="entry name" value="t_SNARE"/>
    <property type="match status" value="1"/>
</dbReference>
<reference evidence="9 10" key="1">
    <citation type="journal article" date="2020" name="ISME J.">
        <title>Uncovering the hidden diversity of litter-decomposition mechanisms in mushroom-forming fungi.</title>
        <authorList>
            <person name="Floudas D."/>
            <person name="Bentzer J."/>
            <person name="Ahren D."/>
            <person name="Johansson T."/>
            <person name="Persson P."/>
            <person name="Tunlid A."/>
        </authorList>
    </citation>
    <scope>NUCLEOTIDE SEQUENCE [LARGE SCALE GENOMIC DNA]</scope>
    <source>
        <strain evidence="9 10">CBS 291.85</strain>
    </source>
</reference>
<dbReference type="GO" id="GO:0005737">
    <property type="term" value="C:cytoplasm"/>
    <property type="evidence" value="ECO:0007669"/>
    <property type="project" value="UniProtKB-ARBA"/>
</dbReference>
<sequence>MSQPQSLAKLTSVSTQTLSLLLERQRVPPSFSTNGNDSSNGSSSLHLPQITKNMAQLRKGILEMEEKDGRTEAVKLLRSQYERMRGMLPGIEDVESLEPPKPPTLLLNVDDNVSVAASTSNPSLAPLPPTPPAKDTADGSSSIYTYTRYTDDPEAGYSANDPHTMLQTQRQLMDDQDSYLDRLSHSINRQRDLSIQINDEIDVHHGLLQELDTELDRTDTRMSSARRNLDRFARGARNNSSTVAIGILILLLLILIIIFKT</sequence>
<evidence type="ECO:0000313" key="10">
    <source>
        <dbReference type="Proteomes" id="UP000559256"/>
    </source>
</evidence>
<name>A0A8H5GK97_9AGAR</name>
<evidence type="ECO:0000256" key="2">
    <source>
        <dbReference type="ARBA" id="ARBA00022448"/>
    </source>
</evidence>
<dbReference type="EMBL" id="JAACJM010000022">
    <property type="protein sequence ID" value="KAF5366553.1"/>
    <property type="molecule type" value="Genomic_DNA"/>
</dbReference>
<dbReference type="PANTHER" id="PTHR12791">
    <property type="entry name" value="GOLGI SNARE BET1-RELATED"/>
    <property type="match status" value="1"/>
</dbReference>
<dbReference type="GO" id="GO:0012505">
    <property type="term" value="C:endomembrane system"/>
    <property type="evidence" value="ECO:0007669"/>
    <property type="project" value="UniProtKB-ARBA"/>
</dbReference>
<feature type="region of interest" description="Disordered" evidence="6">
    <location>
        <begin position="26"/>
        <end position="46"/>
    </location>
</feature>
<proteinExistence type="predicted"/>
<keyword evidence="2" id="KW-0813">Transport</keyword>
<comment type="caution">
    <text evidence="9">The sequence shown here is derived from an EMBL/GenBank/DDBJ whole genome shotgun (WGS) entry which is preliminary data.</text>
</comment>
<comment type="subcellular location">
    <subcellularLocation>
        <location evidence="1">Membrane</location>
        <topology evidence="1">Single-pass membrane protein</topology>
    </subcellularLocation>
</comment>
<keyword evidence="3 7" id="KW-0812">Transmembrane</keyword>
<organism evidence="9 10">
    <name type="scientific">Tetrapyrgos nigripes</name>
    <dbReference type="NCBI Taxonomy" id="182062"/>
    <lineage>
        <taxon>Eukaryota</taxon>
        <taxon>Fungi</taxon>
        <taxon>Dikarya</taxon>
        <taxon>Basidiomycota</taxon>
        <taxon>Agaricomycotina</taxon>
        <taxon>Agaricomycetes</taxon>
        <taxon>Agaricomycetidae</taxon>
        <taxon>Agaricales</taxon>
        <taxon>Marasmiineae</taxon>
        <taxon>Marasmiaceae</taxon>
        <taxon>Tetrapyrgos</taxon>
    </lineage>
</organism>
<evidence type="ECO:0000256" key="3">
    <source>
        <dbReference type="ARBA" id="ARBA00022692"/>
    </source>
</evidence>
<dbReference type="Proteomes" id="UP000559256">
    <property type="component" value="Unassembled WGS sequence"/>
</dbReference>
<evidence type="ECO:0000259" key="8">
    <source>
        <dbReference type="PROSITE" id="PS50192"/>
    </source>
</evidence>
<accession>A0A8H5GK97</accession>
<keyword evidence="4 7" id="KW-1133">Transmembrane helix</keyword>
<dbReference type="GO" id="GO:0016020">
    <property type="term" value="C:membrane"/>
    <property type="evidence" value="ECO:0007669"/>
    <property type="project" value="UniProtKB-SubCell"/>
</dbReference>
<dbReference type="PROSITE" id="PS50192">
    <property type="entry name" value="T_SNARE"/>
    <property type="match status" value="1"/>
</dbReference>
<evidence type="ECO:0000313" key="9">
    <source>
        <dbReference type="EMBL" id="KAF5366553.1"/>
    </source>
</evidence>
<keyword evidence="10" id="KW-1185">Reference proteome</keyword>
<dbReference type="Pfam" id="PF05739">
    <property type="entry name" value="SNARE"/>
    <property type="match status" value="1"/>
</dbReference>
<evidence type="ECO:0000256" key="5">
    <source>
        <dbReference type="ARBA" id="ARBA00023136"/>
    </source>
</evidence>
<feature type="domain" description="T-SNARE coiled-coil homology" evidence="8">
    <location>
        <begin position="170"/>
        <end position="232"/>
    </location>
</feature>
<feature type="compositionally biased region" description="Low complexity" evidence="6">
    <location>
        <begin position="30"/>
        <end position="44"/>
    </location>
</feature>
<evidence type="ECO:0000256" key="6">
    <source>
        <dbReference type="SAM" id="MobiDB-lite"/>
    </source>
</evidence>
<dbReference type="OrthoDB" id="244190at2759"/>
<evidence type="ECO:0000256" key="4">
    <source>
        <dbReference type="ARBA" id="ARBA00022989"/>
    </source>
</evidence>
<feature type="transmembrane region" description="Helical" evidence="7">
    <location>
        <begin position="241"/>
        <end position="259"/>
    </location>
</feature>
<gene>
    <name evidence="9" type="ORF">D9758_008991</name>
</gene>